<dbReference type="EC" id="3.1.3.2" evidence="3"/>
<keyword evidence="4 8" id="KW-0732">Signal</keyword>
<feature type="chain" id="PRO_5043416209" description="acid phosphatase" evidence="8">
    <location>
        <begin position="25"/>
        <end position="412"/>
    </location>
</feature>
<evidence type="ECO:0000313" key="9">
    <source>
        <dbReference type="EMBL" id="CAL5130100.1"/>
    </source>
</evidence>
<dbReference type="InterPro" id="IPR029033">
    <property type="entry name" value="His_PPase_superfam"/>
</dbReference>
<comment type="similarity">
    <text evidence="2">Belongs to the histidine acid phosphatase family.</text>
</comment>
<keyword evidence="5" id="KW-0378">Hydrolase</keyword>
<dbReference type="Proteomes" id="UP001497525">
    <property type="component" value="Unassembled WGS sequence"/>
</dbReference>
<dbReference type="PROSITE" id="PS00616">
    <property type="entry name" value="HIS_ACID_PHOSPHAT_1"/>
    <property type="match status" value="1"/>
</dbReference>
<keyword evidence="7" id="KW-0325">Glycoprotein</keyword>
<accession>A0AAV2SYR0</accession>
<organism evidence="9 10">
    <name type="scientific">Calicophoron daubneyi</name>
    <name type="common">Rumen fluke</name>
    <name type="synonym">Paramphistomum daubneyi</name>
    <dbReference type="NCBI Taxonomy" id="300641"/>
    <lineage>
        <taxon>Eukaryota</taxon>
        <taxon>Metazoa</taxon>
        <taxon>Spiralia</taxon>
        <taxon>Lophotrochozoa</taxon>
        <taxon>Platyhelminthes</taxon>
        <taxon>Trematoda</taxon>
        <taxon>Digenea</taxon>
        <taxon>Plagiorchiida</taxon>
        <taxon>Pronocephalata</taxon>
        <taxon>Paramphistomoidea</taxon>
        <taxon>Paramphistomidae</taxon>
        <taxon>Calicophoron</taxon>
    </lineage>
</organism>
<dbReference type="Gene3D" id="3.40.50.1240">
    <property type="entry name" value="Phosphoglycerate mutase-like"/>
    <property type="match status" value="1"/>
</dbReference>
<dbReference type="Pfam" id="PF00328">
    <property type="entry name" value="His_Phos_2"/>
    <property type="match status" value="1"/>
</dbReference>
<sequence>MSYGFSLAAFCLVCFGSATSNVQSDDEIRQLQVVFRHGDRAPTRKLSYLPVPFEKIWPNGEGQLTDKGVDQEFALGRWLRTQYPLFVPESYHASDIYARSTDSDRTISSAQAFLTGLYSCSKLNSCPLERYGISWKPIPVHTFNIKNDPDFVPSNCPRWRKLTYDVENSELVQELMLKHRNLLSLLQRSTNTTITTDKLFHIYDLLTCMRNSNITLPAWCTEDVFEELEKIHYYIRWALPKSSTDILRLNIGSFLKRLADTLRRAARKDGHQNSPTVERVLVYSVHDTQVDYILSAFGYSDGKRVDTAGAVIFELIGPNSSVNEEDFRVKLRYKKGWRDNDGKYVKLTPCNNSSKEAGCRLNLVVDHLKKIWLDESDREKQCQLESTAQIQKFEWKILFSATLLAFYHLFSQ</sequence>
<protein>
    <recommendedName>
        <fullName evidence="3">acid phosphatase</fullName>
        <ecNumber evidence="3">3.1.3.2</ecNumber>
    </recommendedName>
</protein>
<evidence type="ECO:0000256" key="6">
    <source>
        <dbReference type="ARBA" id="ARBA00023157"/>
    </source>
</evidence>
<dbReference type="GO" id="GO:0003993">
    <property type="term" value="F:acid phosphatase activity"/>
    <property type="evidence" value="ECO:0007669"/>
    <property type="project" value="UniProtKB-EC"/>
</dbReference>
<evidence type="ECO:0000256" key="7">
    <source>
        <dbReference type="ARBA" id="ARBA00023180"/>
    </source>
</evidence>
<evidence type="ECO:0000256" key="3">
    <source>
        <dbReference type="ARBA" id="ARBA00012646"/>
    </source>
</evidence>
<evidence type="ECO:0000256" key="8">
    <source>
        <dbReference type="SAM" id="SignalP"/>
    </source>
</evidence>
<feature type="signal peptide" evidence="8">
    <location>
        <begin position="1"/>
        <end position="24"/>
    </location>
</feature>
<reference evidence="9" key="1">
    <citation type="submission" date="2024-06" db="EMBL/GenBank/DDBJ databases">
        <authorList>
            <person name="Liu X."/>
            <person name="Lenzi L."/>
            <person name="Haldenby T S."/>
            <person name="Uol C."/>
        </authorList>
    </citation>
    <scope>NUCLEOTIDE SEQUENCE</scope>
</reference>
<dbReference type="AlphaFoldDB" id="A0AAV2SYR0"/>
<proteinExistence type="inferred from homology"/>
<dbReference type="EMBL" id="CAXLJL010000057">
    <property type="protein sequence ID" value="CAL5130100.1"/>
    <property type="molecule type" value="Genomic_DNA"/>
</dbReference>
<evidence type="ECO:0000256" key="1">
    <source>
        <dbReference type="ARBA" id="ARBA00000032"/>
    </source>
</evidence>
<evidence type="ECO:0000313" key="10">
    <source>
        <dbReference type="Proteomes" id="UP001497525"/>
    </source>
</evidence>
<keyword evidence="6" id="KW-1015">Disulfide bond</keyword>
<evidence type="ECO:0000256" key="4">
    <source>
        <dbReference type="ARBA" id="ARBA00022729"/>
    </source>
</evidence>
<comment type="caution">
    <text evidence="9">The sequence shown here is derived from an EMBL/GenBank/DDBJ whole genome shotgun (WGS) entry which is preliminary data.</text>
</comment>
<evidence type="ECO:0000256" key="2">
    <source>
        <dbReference type="ARBA" id="ARBA00005375"/>
    </source>
</evidence>
<dbReference type="InterPro" id="IPR050645">
    <property type="entry name" value="Histidine_acid_phosphatase"/>
</dbReference>
<gene>
    <name evidence="9" type="ORF">CDAUBV1_LOCUS1537</name>
</gene>
<dbReference type="CDD" id="cd07061">
    <property type="entry name" value="HP_HAP_like"/>
    <property type="match status" value="1"/>
</dbReference>
<dbReference type="PANTHER" id="PTHR11567:SF211">
    <property type="entry name" value="PROSTATIC ACID PHOSPHATASE"/>
    <property type="match status" value="1"/>
</dbReference>
<dbReference type="InterPro" id="IPR033379">
    <property type="entry name" value="Acid_Pase_AS"/>
</dbReference>
<name>A0AAV2SYR0_CALDB</name>
<comment type="catalytic activity">
    <reaction evidence="1">
        <text>a phosphate monoester + H2O = an alcohol + phosphate</text>
        <dbReference type="Rhea" id="RHEA:15017"/>
        <dbReference type="ChEBI" id="CHEBI:15377"/>
        <dbReference type="ChEBI" id="CHEBI:30879"/>
        <dbReference type="ChEBI" id="CHEBI:43474"/>
        <dbReference type="ChEBI" id="CHEBI:67140"/>
        <dbReference type="EC" id="3.1.3.2"/>
    </reaction>
</comment>
<evidence type="ECO:0000256" key="5">
    <source>
        <dbReference type="ARBA" id="ARBA00022801"/>
    </source>
</evidence>
<dbReference type="SUPFAM" id="SSF53254">
    <property type="entry name" value="Phosphoglycerate mutase-like"/>
    <property type="match status" value="1"/>
</dbReference>
<dbReference type="PANTHER" id="PTHR11567">
    <property type="entry name" value="ACID PHOSPHATASE-RELATED"/>
    <property type="match status" value="1"/>
</dbReference>
<dbReference type="InterPro" id="IPR000560">
    <property type="entry name" value="His_Pase_clade-2"/>
</dbReference>